<keyword evidence="1 3" id="KW-0344">Guanine-nucleotide releasing factor</keyword>
<dbReference type="PROSITE" id="PS50009">
    <property type="entry name" value="RASGEF_CAT"/>
    <property type="match status" value="1"/>
</dbReference>
<dbReference type="InterPro" id="IPR036770">
    <property type="entry name" value="Ankyrin_rpt-contain_sf"/>
</dbReference>
<dbReference type="GO" id="GO:0005886">
    <property type="term" value="C:plasma membrane"/>
    <property type="evidence" value="ECO:0007669"/>
    <property type="project" value="TreeGrafter"/>
</dbReference>
<dbReference type="AlphaFoldDB" id="A0A1Y2HIM4"/>
<dbReference type="InterPro" id="IPR008937">
    <property type="entry name" value="Ras-like_GEF"/>
</dbReference>
<dbReference type="PANTHER" id="PTHR23113">
    <property type="entry name" value="GUANINE NUCLEOTIDE EXCHANGE FACTOR"/>
    <property type="match status" value="1"/>
</dbReference>
<keyword evidence="2" id="KW-0040">ANK repeat</keyword>
<comment type="caution">
    <text evidence="8">The sequence shown here is derived from an EMBL/GenBank/DDBJ whole genome shotgun (WGS) entry which is preliminary data.</text>
</comment>
<dbReference type="CDD" id="cd06224">
    <property type="entry name" value="REM"/>
    <property type="match status" value="1"/>
</dbReference>
<evidence type="ECO:0000256" key="4">
    <source>
        <dbReference type="SAM" id="Coils"/>
    </source>
</evidence>
<dbReference type="GO" id="GO:0005085">
    <property type="term" value="F:guanyl-nucleotide exchange factor activity"/>
    <property type="evidence" value="ECO:0007669"/>
    <property type="project" value="UniProtKB-KW"/>
</dbReference>
<accession>A0A1Y2HIM4</accession>
<dbReference type="SMART" id="SM00147">
    <property type="entry name" value="RasGEF"/>
    <property type="match status" value="1"/>
</dbReference>
<dbReference type="Gene3D" id="1.20.870.10">
    <property type="entry name" value="Son of sevenless (SoS) protein Chain: S domain 1"/>
    <property type="match status" value="1"/>
</dbReference>
<dbReference type="Proteomes" id="UP000193411">
    <property type="component" value="Unassembled WGS sequence"/>
</dbReference>
<sequence length="969" mass="103220">MDLPAAGVDSAMAVVTLENVSTNAATNPILMAVASNDANLLDSLLSNFATPLSTASIGSTHDGKSPLHIAALLGHDPCLRLLLPTFPKLIHATDSRGNTPLHLATQLNHATSVSLLLGAGSLPFHPRNSAGHSPYDLIDSEPIRLAYRQHFASNPPLDLSPDSPARTVLCAALPTDVGQLHDLVVALAHSATGFESAARSAIRDSLYSSAASTATTTSFNDAADADVDGRASKATQLQYLLEENEHLSLTAATLRRHVRALERDLEAKDAALHNQLAQLADAHRKEISQLKQSQARHMHELQRQMSLKSLKSVVGPLDFPGGGGAGESVPPTPTMATADGSVSTDTHVDTPPAVGACTEDEHIDKLAALEAANLQLADKLRLAEQSNSQLERDLEALRRSLPTLREDLYRHMLRENEAVQAAADDRDVNQGLIVFGPAGVSGERAIKAAVPEKLVERLVVGHPVDYPFRATFLLTFREFMTPDQFLDKLEAAYMPGNSAIVLRIGDLLHDWMSRYWPDFASNNALLKRAMAFLHDRLTPDDQAAVVPRIEELVQTRLISPWDFDAAAGLPKSPATKKTRIPHLIPGGAASGGGSGSGSVPDPPKPIIPKYLRRAAPTAASTAATAGGGGGMVLSSGATGGPAGVLVTSASASTLASSTGPEIAGVDDGGSTSTGSTLAALTTPSWLSSRGSVRRGSMSGAIAGGAGGAGGSGAGMGADGGAGGGTLGVVIKLADLEMVEVARQLTLMEADMFRAISPMELVGLKWLQKDKDQAAPTLMRMTRWSNHVVQWVVSEIVSVRDVKSRAAMFERFIVLASELAKLNNFNGLKEVLAALASSAVHRLRKTKGLVPRKSLKLLDTLTSRVSPDLNHKSLRKELRTADPPLIPFPGLLQTDLVFVDTVTKTHMDNGMVHFTRCHKMAQHVLEWQEFQDQCWYNLEPVPEIMAYVRRYKVLDEEVAYAKSLAAEPRS</sequence>
<dbReference type="Pfam" id="PF00617">
    <property type="entry name" value="RasGEF"/>
    <property type="match status" value="1"/>
</dbReference>
<dbReference type="InterPro" id="IPR002110">
    <property type="entry name" value="Ankyrin_rpt"/>
</dbReference>
<feature type="repeat" description="ANK" evidence="2">
    <location>
        <begin position="62"/>
        <end position="83"/>
    </location>
</feature>
<dbReference type="PROSITE" id="PS50212">
    <property type="entry name" value="RASGEF_NTER"/>
    <property type="match status" value="1"/>
</dbReference>
<dbReference type="InterPro" id="IPR000651">
    <property type="entry name" value="Ras-like_Gua-exchang_fac_N"/>
</dbReference>
<dbReference type="EMBL" id="MCFL01000035">
    <property type="protein sequence ID" value="ORZ33553.1"/>
    <property type="molecule type" value="Genomic_DNA"/>
</dbReference>
<evidence type="ECO:0000313" key="9">
    <source>
        <dbReference type="Proteomes" id="UP000193411"/>
    </source>
</evidence>
<dbReference type="PROSITE" id="PS50088">
    <property type="entry name" value="ANK_REPEAT"/>
    <property type="match status" value="2"/>
</dbReference>
<dbReference type="PANTHER" id="PTHR23113:SF363">
    <property type="entry name" value="PROTEIN SON OF SEVENLESS"/>
    <property type="match status" value="1"/>
</dbReference>
<dbReference type="Gene3D" id="1.25.40.20">
    <property type="entry name" value="Ankyrin repeat-containing domain"/>
    <property type="match status" value="1"/>
</dbReference>
<proteinExistence type="predicted"/>
<evidence type="ECO:0000259" key="7">
    <source>
        <dbReference type="PROSITE" id="PS50212"/>
    </source>
</evidence>
<feature type="coiled-coil region" evidence="4">
    <location>
        <begin position="251"/>
        <end position="293"/>
    </location>
</feature>
<dbReference type="InterPro" id="IPR023578">
    <property type="entry name" value="Ras_GEF_dom_sf"/>
</dbReference>
<dbReference type="InterPro" id="IPR001895">
    <property type="entry name" value="RASGEF_cat_dom"/>
</dbReference>
<dbReference type="Pfam" id="PF12796">
    <property type="entry name" value="Ank_2"/>
    <property type="match status" value="1"/>
</dbReference>
<dbReference type="Pfam" id="PF00618">
    <property type="entry name" value="RasGEF_N"/>
    <property type="match status" value="1"/>
</dbReference>
<evidence type="ECO:0000256" key="1">
    <source>
        <dbReference type="ARBA" id="ARBA00022658"/>
    </source>
</evidence>
<dbReference type="CDD" id="cd00155">
    <property type="entry name" value="RasGEF"/>
    <property type="match status" value="1"/>
</dbReference>
<feature type="region of interest" description="Disordered" evidence="5">
    <location>
        <begin position="572"/>
        <end position="608"/>
    </location>
</feature>
<evidence type="ECO:0000259" key="6">
    <source>
        <dbReference type="PROSITE" id="PS50009"/>
    </source>
</evidence>
<evidence type="ECO:0000256" key="5">
    <source>
        <dbReference type="SAM" id="MobiDB-lite"/>
    </source>
</evidence>
<dbReference type="SUPFAM" id="SSF48366">
    <property type="entry name" value="Ras GEF"/>
    <property type="match status" value="1"/>
</dbReference>
<feature type="domain" description="Ras-GEF" evidence="6">
    <location>
        <begin position="736"/>
        <end position="968"/>
    </location>
</feature>
<feature type="domain" description="N-terminal Ras-GEF" evidence="7">
    <location>
        <begin position="442"/>
        <end position="557"/>
    </location>
</feature>
<dbReference type="GO" id="GO:0007265">
    <property type="term" value="P:Ras protein signal transduction"/>
    <property type="evidence" value="ECO:0007669"/>
    <property type="project" value="TreeGrafter"/>
</dbReference>
<keyword evidence="9" id="KW-1185">Reference proteome</keyword>
<feature type="region of interest" description="Disordered" evidence="5">
    <location>
        <begin position="656"/>
        <end position="676"/>
    </location>
</feature>
<protein>
    <submittedName>
        <fullName evidence="8">Ras guanine nucleotide exchange factor domain-containing protein</fullName>
    </submittedName>
</protein>
<dbReference type="SUPFAM" id="SSF48403">
    <property type="entry name" value="Ankyrin repeat"/>
    <property type="match status" value="1"/>
</dbReference>
<dbReference type="PROSITE" id="PS50297">
    <property type="entry name" value="ANK_REP_REGION"/>
    <property type="match status" value="2"/>
</dbReference>
<dbReference type="OrthoDB" id="546434at2759"/>
<dbReference type="InterPro" id="IPR036964">
    <property type="entry name" value="RASGEF_cat_dom_sf"/>
</dbReference>
<dbReference type="SMART" id="SM00229">
    <property type="entry name" value="RasGEFN"/>
    <property type="match status" value="1"/>
</dbReference>
<evidence type="ECO:0000256" key="3">
    <source>
        <dbReference type="PROSITE-ProRule" id="PRU00168"/>
    </source>
</evidence>
<feature type="coiled-coil region" evidence="4">
    <location>
        <begin position="366"/>
        <end position="407"/>
    </location>
</feature>
<feature type="repeat" description="ANK" evidence="2">
    <location>
        <begin position="96"/>
        <end position="121"/>
    </location>
</feature>
<evidence type="ECO:0000256" key="2">
    <source>
        <dbReference type="PROSITE-ProRule" id="PRU00023"/>
    </source>
</evidence>
<dbReference type="STRING" id="765915.A0A1Y2HIM4"/>
<name>A0A1Y2HIM4_9FUNG</name>
<dbReference type="Gene3D" id="1.10.840.10">
    <property type="entry name" value="Ras guanine-nucleotide exchange factors catalytic domain"/>
    <property type="match status" value="1"/>
</dbReference>
<gene>
    <name evidence="8" type="ORF">BCR44DRAFT_156672</name>
</gene>
<evidence type="ECO:0000313" key="8">
    <source>
        <dbReference type="EMBL" id="ORZ33553.1"/>
    </source>
</evidence>
<organism evidence="8 9">
    <name type="scientific">Catenaria anguillulae PL171</name>
    <dbReference type="NCBI Taxonomy" id="765915"/>
    <lineage>
        <taxon>Eukaryota</taxon>
        <taxon>Fungi</taxon>
        <taxon>Fungi incertae sedis</taxon>
        <taxon>Blastocladiomycota</taxon>
        <taxon>Blastocladiomycetes</taxon>
        <taxon>Blastocladiales</taxon>
        <taxon>Catenariaceae</taxon>
        <taxon>Catenaria</taxon>
    </lineage>
</organism>
<reference evidence="8 9" key="1">
    <citation type="submission" date="2016-07" db="EMBL/GenBank/DDBJ databases">
        <title>Pervasive Adenine N6-methylation of Active Genes in Fungi.</title>
        <authorList>
            <consortium name="DOE Joint Genome Institute"/>
            <person name="Mondo S.J."/>
            <person name="Dannebaum R.O."/>
            <person name="Kuo R.C."/>
            <person name="Labutti K."/>
            <person name="Haridas S."/>
            <person name="Kuo A."/>
            <person name="Salamov A."/>
            <person name="Ahrendt S.R."/>
            <person name="Lipzen A."/>
            <person name="Sullivan W."/>
            <person name="Andreopoulos W.B."/>
            <person name="Clum A."/>
            <person name="Lindquist E."/>
            <person name="Daum C."/>
            <person name="Ramamoorthy G.K."/>
            <person name="Gryganskyi A."/>
            <person name="Culley D."/>
            <person name="Magnuson J.K."/>
            <person name="James T.Y."/>
            <person name="O'Malley M.A."/>
            <person name="Stajich J.E."/>
            <person name="Spatafora J.W."/>
            <person name="Visel A."/>
            <person name="Grigoriev I.V."/>
        </authorList>
    </citation>
    <scope>NUCLEOTIDE SEQUENCE [LARGE SCALE GENOMIC DNA]</scope>
    <source>
        <strain evidence="8 9">PL171</strain>
    </source>
</reference>
<dbReference type="SMART" id="SM00248">
    <property type="entry name" value="ANK"/>
    <property type="match status" value="3"/>
</dbReference>
<keyword evidence="4" id="KW-0175">Coiled coil</keyword>